<dbReference type="InterPro" id="IPR002716">
    <property type="entry name" value="PIN_dom"/>
</dbReference>
<dbReference type="CDD" id="cd09854">
    <property type="entry name" value="PIN_VapC-like"/>
    <property type="match status" value="1"/>
</dbReference>
<accession>A0A1W6MVM4</accession>
<dbReference type="Proteomes" id="UP000193978">
    <property type="component" value="Chromosome"/>
</dbReference>
<dbReference type="AlphaFoldDB" id="A0A1W6MVM4"/>
<dbReference type="STRING" id="655015.B1812_11805"/>
<organism evidence="2 3">
    <name type="scientific">Methylocystis bryophila</name>
    <dbReference type="NCBI Taxonomy" id="655015"/>
    <lineage>
        <taxon>Bacteria</taxon>
        <taxon>Pseudomonadati</taxon>
        <taxon>Pseudomonadota</taxon>
        <taxon>Alphaproteobacteria</taxon>
        <taxon>Hyphomicrobiales</taxon>
        <taxon>Methylocystaceae</taxon>
        <taxon>Methylocystis</taxon>
    </lineage>
</organism>
<evidence type="ECO:0000259" key="1">
    <source>
        <dbReference type="Pfam" id="PF01850"/>
    </source>
</evidence>
<dbReference type="KEGG" id="mbry:B1812_11805"/>
<dbReference type="OrthoDB" id="574461at2"/>
<keyword evidence="3" id="KW-1185">Reference proteome</keyword>
<gene>
    <name evidence="2" type="ORF">B1812_11805</name>
</gene>
<dbReference type="SUPFAM" id="SSF88723">
    <property type="entry name" value="PIN domain-like"/>
    <property type="match status" value="1"/>
</dbReference>
<dbReference type="EMBL" id="CP019948">
    <property type="protein sequence ID" value="ARN81644.1"/>
    <property type="molecule type" value="Genomic_DNA"/>
</dbReference>
<feature type="domain" description="PIN" evidence="1">
    <location>
        <begin position="5"/>
        <end position="131"/>
    </location>
</feature>
<protein>
    <recommendedName>
        <fullName evidence="1">PIN domain-containing protein</fullName>
    </recommendedName>
</protein>
<proteinExistence type="predicted"/>
<dbReference type="Pfam" id="PF01850">
    <property type="entry name" value="PIN"/>
    <property type="match status" value="1"/>
</dbReference>
<dbReference type="RefSeq" id="WP_085771760.1">
    <property type="nucleotide sequence ID" value="NZ_AP027149.1"/>
</dbReference>
<dbReference type="InterPro" id="IPR029060">
    <property type="entry name" value="PIN-like_dom_sf"/>
</dbReference>
<name>A0A1W6MVM4_9HYPH</name>
<reference evidence="2 3" key="1">
    <citation type="submission" date="2017-02" db="EMBL/GenBank/DDBJ databases">
        <authorList>
            <person name="Peterson S.W."/>
        </authorList>
    </citation>
    <scope>NUCLEOTIDE SEQUENCE [LARGE SCALE GENOMIC DNA]</scope>
    <source>
        <strain evidence="2 3">S285</strain>
    </source>
</reference>
<dbReference type="Gene3D" id="3.40.50.1010">
    <property type="entry name" value="5'-nuclease"/>
    <property type="match status" value="1"/>
</dbReference>
<evidence type="ECO:0000313" key="3">
    <source>
        <dbReference type="Proteomes" id="UP000193978"/>
    </source>
</evidence>
<evidence type="ECO:0000313" key="2">
    <source>
        <dbReference type="EMBL" id="ARN81644.1"/>
    </source>
</evidence>
<sequence>MRSKIYLDANVFIYFVEGEEVVATAVRDLFACLVKNASLAVTSELTLAEVLAPPRRQTALSLPVKQRLYMDLIAEGGVVQLEPVTRDILVGTASLRLTTACKLADAIHLVTAIHTDCKFFMSGDSDMRRTPNGMVWLPPTADGVRAFLDRLT</sequence>